<dbReference type="OrthoDB" id="426386at2759"/>
<dbReference type="GO" id="GO:0016740">
    <property type="term" value="F:transferase activity"/>
    <property type="evidence" value="ECO:0007669"/>
    <property type="project" value="UniProtKB-KW"/>
</dbReference>
<feature type="compositionally biased region" description="Basic and acidic residues" evidence="1">
    <location>
        <begin position="183"/>
        <end position="192"/>
    </location>
</feature>
<protein>
    <submittedName>
        <fullName evidence="3">Putative N-terminal acetyltransferase 2</fullName>
    </submittedName>
</protein>
<reference evidence="3 4" key="1">
    <citation type="journal article" date="2013" name="Fungal Biol.">
        <title>Analysis of microsatellite markers in the genome of the plant pathogen Ceratocystis fimbriata.</title>
        <authorList>
            <person name="Simpson M.C."/>
            <person name="Wilken P.M."/>
            <person name="Coetzee M.P."/>
            <person name="Wingfield M.J."/>
            <person name="Wingfield B.D."/>
        </authorList>
    </citation>
    <scope>NUCLEOTIDE SEQUENCE [LARGE SCALE GENOMIC DNA]</scope>
    <source>
        <strain evidence="3 4">CBS 114723</strain>
    </source>
</reference>
<feature type="region of interest" description="Disordered" evidence="1">
    <location>
        <begin position="183"/>
        <end position="202"/>
    </location>
</feature>
<dbReference type="PANTHER" id="PTHR21377:SF0">
    <property type="entry name" value="PROTEIN FAM210B, MITOCHONDRIAL"/>
    <property type="match status" value="1"/>
</dbReference>
<dbReference type="EMBL" id="APWK03000012">
    <property type="protein sequence ID" value="PHH55375.1"/>
    <property type="molecule type" value="Genomic_DNA"/>
</dbReference>
<evidence type="ECO:0000259" key="2">
    <source>
        <dbReference type="Pfam" id="PF06916"/>
    </source>
</evidence>
<gene>
    <name evidence="3" type="primary">NAT2</name>
    <name evidence="3" type="ORF">CFIMG_001098RA</name>
</gene>
<dbReference type="InterPro" id="IPR045866">
    <property type="entry name" value="FAM210A/B-like"/>
</dbReference>
<keyword evidence="3" id="KW-0808">Transferase</keyword>
<dbReference type="InterPro" id="IPR009688">
    <property type="entry name" value="FAM210A/B-like_dom"/>
</dbReference>
<dbReference type="PANTHER" id="PTHR21377">
    <property type="entry name" value="PROTEIN FAM210B, MITOCHONDRIAL"/>
    <property type="match status" value="1"/>
</dbReference>
<evidence type="ECO:0000313" key="3">
    <source>
        <dbReference type="EMBL" id="PHH55375.1"/>
    </source>
</evidence>
<name>A0A2C5XEE0_9PEZI</name>
<dbReference type="Pfam" id="PF06916">
    <property type="entry name" value="FAM210A-B_dom"/>
    <property type="match status" value="1"/>
</dbReference>
<accession>A0A2C5XEE0</accession>
<proteinExistence type="predicted"/>
<dbReference type="Proteomes" id="UP000222788">
    <property type="component" value="Unassembled WGS sequence"/>
</dbReference>
<sequence length="255" mass="27948">MYRTGLKLQTGLASRWSSIQGLATRLSTNRAFSNLHPQLRLATSNPNLPLMRSRSIPHLNIRVGAKQSLHSAFRARFNSSSTSGKVREAAEKVKQKASEGKEQAQTLGQRLKILSKQYGWVALGVYLGLSTLDFPFCFLLVRVAGPERIGHLENVVVSAVSSAIPDSVKTFYHECKAKLKQRRANEAEREGSEDGSNAGEVESKGASLGTQLALAYTIHKSLIFIRVPLTAAVTPKVVKILHRWGYKVGNKPSKG</sequence>
<dbReference type="GO" id="GO:0005739">
    <property type="term" value="C:mitochondrion"/>
    <property type="evidence" value="ECO:0007669"/>
    <property type="project" value="TreeGrafter"/>
</dbReference>
<dbReference type="AlphaFoldDB" id="A0A2C5XEE0"/>
<reference evidence="3 4" key="2">
    <citation type="journal article" date="2013" name="IMA Fungus">
        <title>IMA Genome-F 1: Ceratocystis fimbriata: Draft nuclear genome sequence for the plant pathogen, Ceratocystis fimbriata.</title>
        <authorList>
            <person name="Wilken P.M."/>
            <person name="Steenkamp E.T."/>
            <person name="Wingfield M.J."/>
            <person name="de Beer Z.W."/>
            <person name="Wingfield B.D."/>
        </authorList>
    </citation>
    <scope>NUCLEOTIDE SEQUENCE [LARGE SCALE GENOMIC DNA]</scope>
    <source>
        <strain evidence="3 4">CBS 114723</strain>
    </source>
</reference>
<organism evidence="3 4">
    <name type="scientific">Ceratocystis fimbriata CBS 114723</name>
    <dbReference type="NCBI Taxonomy" id="1035309"/>
    <lineage>
        <taxon>Eukaryota</taxon>
        <taxon>Fungi</taxon>
        <taxon>Dikarya</taxon>
        <taxon>Ascomycota</taxon>
        <taxon>Pezizomycotina</taxon>
        <taxon>Sordariomycetes</taxon>
        <taxon>Hypocreomycetidae</taxon>
        <taxon>Microascales</taxon>
        <taxon>Ceratocystidaceae</taxon>
        <taxon>Ceratocystis</taxon>
    </lineage>
</organism>
<comment type="caution">
    <text evidence="3">The sequence shown here is derived from an EMBL/GenBank/DDBJ whole genome shotgun (WGS) entry which is preliminary data.</text>
</comment>
<evidence type="ECO:0000313" key="4">
    <source>
        <dbReference type="Proteomes" id="UP000222788"/>
    </source>
</evidence>
<keyword evidence="4" id="KW-1185">Reference proteome</keyword>
<evidence type="ECO:0000256" key="1">
    <source>
        <dbReference type="SAM" id="MobiDB-lite"/>
    </source>
</evidence>
<feature type="domain" description="DUF1279" evidence="2">
    <location>
        <begin position="109"/>
        <end position="235"/>
    </location>
</feature>